<comment type="similarity">
    <text evidence="1">Belongs to the cullin family.</text>
</comment>
<feature type="domain" description="Cullin N-terminal" evidence="2">
    <location>
        <begin position="12"/>
        <end position="159"/>
    </location>
</feature>
<dbReference type="GO" id="GO:0006511">
    <property type="term" value="P:ubiquitin-dependent protein catabolic process"/>
    <property type="evidence" value="ECO:0007669"/>
    <property type="project" value="InterPro"/>
</dbReference>
<dbReference type="Gene3D" id="1.20.1310.10">
    <property type="entry name" value="Cullin Repeats"/>
    <property type="match status" value="1"/>
</dbReference>
<dbReference type="PANTHER" id="PTHR11932">
    <property type="entry name" value="CULLIN"/>
    <property type="match status" value="1"/>
</dbReference>
<dbReference type="Gene3D" id="6.10.280.240">
    <property type="match status" value="1"/>
</dbReference>
<feature type="non-terminal residue" evidence="4">
    <location>
        <position position="1"/>
    </location>
</feature>
<dbReference type="EMBL" id="CAJOBA010036260">
    <property type="protein sequence ID" value="CAF4019588.1"/>
    <property type="molecule type" value="Genomic_DNA"/>
</dbReference>
<evidence type="ECO:0000313" key="4">
    <source>
        <dbReference type="EMBL" id="CAF4019588.1"/>
    </source>
</evidence>
<evidence type="ECO:0000259" key="2">
    <source>
        <dbReference type="Pfam" id="PF00888"/>
    </source>
</evidence>
<dbReference type="Proteomes" id="UP000677228">
    <property type="component" value="Unassembled WGS sequence"/>
</dbReference>
<proteinExistence type="inferred from homology"/>
<evidence type="ECO:0000313" key="5">
    <source>
        <dbReference type="Proteomes" id="UP000682733"/>
    </source>
</evidence>
<dbReference type="Proteomes" id="UP000682733">
    <property type="component" value="Unassembled WGS sequence"/>
</dbReference>
<dbReference type="FunFam" id="1.20.1310.10:FF:000001">
    <property type="entry name" value="Cullin 3"/>
    <property type="match status" value="1"/>
</dbReference>
<sequence>MSKETFLYKFFRSAVKNACQMLMSLGIDSRCVYAEDFETPFLQQSAEFYRLESQKLLAENSASVYIRKVAARISEEAERAVHYLDKSTEERIIRVLEDELITKHIKTIVEMENSGVDHMLKHNKYEDLATMYKLFERVPSGHQTVADCMSNFLREQGKA</sequence>
<organism evidence="4 5">
    <name type="scientific">Didymodactylos carnosus</name>
    <dbReference type="NCBI Taxonomy" id="1234261"/>
    <lineage>
        <taxon>Eukaryota</taxon>
        <taxon>Metazoa</taxon>
        <taxon>Spiralia</taxon>
        <taxon>Gnathifera</taxon>
        <taxon>Rotifera</taxon>
        <taxon>Eurotatoria</taxon>
        <taxon>Bdelloidea</taxon>
        <taxon>Philodinida</taxon>
        <taxon>Philodinidae</taxon>
        <taxon>Didymodactylos</taxon>
    </lineage>
</organism>
<name>A0A8S2NYY8_9BILA</name>
<dbReference type="InterPro" id="IPR016159">
    <property type="entry name" value="Cullin_repeat-like_dom_sf"/>
</dbReference>
<protein>
    <recommendedName>
        <fullName evidence="2">Cullin N-terminal domain-containing protein</fullName>
    </recommendedName>
</protein>
<dbReference type="SUPFAM" id="SSF74788">
    <property type="entry name" value="Cullin repeat-like"/>
    <property type="match status" value="1"/>
</dbReference>
<dbReference type="Pfam" id="PF00888">
    <property type="entry name" value="Cullin"/>
    <property type="match status" value="1"/>
</dbReference>
<evidence type="ECO:0000256" key="1">
    <source>
        <dbReference type="ARBA" id="ARBA00006019"/>
    </source>
</evidence>
<evidence type="ECO:0000313" key="3">
    <source>
        <dbReference type="EMBL" id="CAF1210691.1"/>
    </source>
</evidence>
<comment type="caution">
    <text evidence="4">The sequence shown here is derived from an EMBL/GenBank/DDBJ whole genome shotgun (WGS) entry which is preliminary data.</text>
</comment>
<accession>A0A8S2NYY8</accession>
<gene>
    <name evidence="3" type="ORF">OVA965_LOCUS24432</name>
    <name evidence="4" type="ORF">TMI583_LOCUS25151</name>
</gene>
<dbReference type="GO" id="GO:0031625">
    <property type="term" value="F:ubiquitin protein ligase binding"/>
    <property type="evidence" value="ECO:0007669"/>
    <property type="project" value="InterPro"/>
</dbReference>
<reference evidence="4" key="1">
    <citation type="submission" date="2021-02" db="EMBL/GenBank/DDBJ databases">
        <authorList>
            <person name="Nowell W R."/>
        </authorList>
    </citation>
    <scope>NUCLEOTIDE SEQUENCE</scope>
</reference>
<dbReference type="InterPro" id="IPR045093">
    <property type="entry name" value="Cullin"/>
</dbReference>
<dbReference type="EMBL" id="CAJNOK010014727">
    <property type="protein sequence ID" value="CAF1210691.1"/>
    <property type="molecule type" value="Genomic_DNA"/>
</dbReference>
<dbReference type="AlphaFoldDB" id="A0A8S2NYY8"/>
<dbReference type="InterPro" id="IPR001373">
    <property type="entry name" value="Cullin_N"/>
</dbReference>